<dbReference type="AlphaFoldDB" id="A0A1I2CLK6"/>
<dbReference type="SUPFAM" id="SSF51182">
    <property type="entry name" value="RmlC-like cupins"/>
    <property type="match status" value="1"/>
</dbReference>
<dbReference type="Gene3D" id="3.40.50.720">
    <property type="entry name" value="NAD(P)-binding Rossmann-like Domain"/>
    <property type="match status" value="1"/>
</dbReference>
<dbReference type="Gene3D" id="2.60.120.10">
    <property type="entry name" value="Jelly Rolls"/>
    <property type="match status" value="1"/>
</dbReference>
<evidence type="ECO:0000313" key="4">
    <source>
        <dbReference type="Proteomes" id="UP000198596"/>
    </source>
</evidence>
<dbReference type="EMBL" id="FONQ01000003">
    <property type="protein sequence ID" value="SFE69217.1"/>
    <property type="molecule type" value="Genomic_DNA"/>
</dbReference>
<dbReference type="InterPro" id="IPR050177">
    <property type="entry name" value="Lipid_A_modif_metabolic_enz"/>
</dbReference>
<dbReference type="PANTHER" id="PTHR43245:SF55">
    <property type="entry name" value="NAD(P)-BINDING DOMAIN-CONTAINING PROTEIN"/>
    <property type="match status" value="1"/>
</dbReference>
<sequence length="372" mass="42491">MIKIGITGQAGFVGTHLYNTLRLFPDEFKCIAFQRKFFDTETDLNHFVSQCDVIVHLAAMNRHNEPQVIYDNNVGLVQKLIHSLTITNSKAHILFSSSTQEERDNLYGKSKKEGREMMIRWAEKSGGKFTGMIIPNVFGPFGHPNYNSVVATFCHKLAHGETPLIEVDGDMKLIYVGELVAEILKEIRSGVSSDEVWIPSTSESKVSGILALLEKYKSEYQDKGEIPAIKNIFELNLFNTFRCYMDIKNHFPVKFIQHIDPRGSFVEVIRLGIGGQVSFSTTVPGITRGNHYHTRKIERFAVIKGKALIQLRRIGTNEVLDFYLDGAEPAYVDMPIWYTHNIKNIGDEVLYTNFWINEFYDENDPDTYFENV</sequence>
<dbReference type="Proteomes" id="UP000198596">
    <property type="component" value="Unassembled WGS sequence"/>
</dbReference>
<dbReference type="InterPro" id="IPR014710">
    <property type="entry name" value="RmlC-like_jellyroll"/>
</dbReference>
<evidence type="ECO:0000259" key="2">
    <source>
        <dbReference type="Pfam" id="PF14667"/>
    </source>
</evidence>
<dbReference type="InterPro" id="IPR029303">
    <property type="entry name" value="CapF_C"/>
</dbReference>
<dbReference type="OrthoDB" id="9801056at2"/>
<dbReference type="InterPro" id="IPR011051">
    <property type="entry name" value="RmlC_Cupin_sf"/>
</dbReference>
<evidence type="ECO:0000259" key="1">
    <source>
        <dbReference type="Pfam" id="PF01370"/>
    </source>
</evidence>
<dbReference type="InterPro" id="IPR001509">
    <property type="entry name" value="Epimerase_deHydtase"/>
</dbReference>
<name>A0A1I2CLK6_9FLAO</name>
<protein>
    <submittedName>
        <fullName evidence="3">UDP-2-acetamido-2,6-beta-L-arabino-hexul-4-ose reductase</fullName>
    </submittedName>
</protein>
<dbReference type="RefSeq" id="WP_091203622.1">
    <property type="nucleotide sequence ID" value="NZ_FONQ01000003.1"/>
</dbReference>
<reference evidence="4" key="1">
    <citation type="submission" date="2016-10" db="EMBL/GenBank/DDBJ databases">
        <authorList>
            <person name="Varghese N."/>
            <person name="Submissions S."/>
        </authorList>
    </citation>
    <scope>NUCLEOTIDE SEQUENCE [LARGE SCALE GENOMIC DNA]</scope>
    <source>
        <strain evidence="4">CGMCC 1.9227</strain>
    </source>
</reference>
<dbReference type="PANTHER" id="PTHR43245">
    <property type="entry name" value="BIFUNCTIONAL POLYMYXIN RESISTANCE PROTEIN ARNA"/>
    <property type="match status" value="1"/>
</dbReference>
<dbReference type="STRING" id="935223.SAMN04488131_103109"/>
<accession>A0A1I2CLK6</accession>
<proteinExistence type="predicted"/>
<dbReference type="Pfam" id="PF14667">
    <property type="entry name" value="Polysacc_synt_C"/>
    <property type="match status" value="1"/>
</dbReference>
<keyword evidence="4" id="KW-1185">Reference proteome</keyword>
<evidence type="ECO:0000313" key="3">
    <source>
        <dbReference type="EMBL" id="SFE69217.1"/>
    </source>
</evidence>
<gene>
    <name evidence="3" type="ORF">SAMN04488131_103109</name>
</gene>
<organism evidence="3 4">
    <name type="scientific">Flavobacterium xueshanense</name>
    <dbReference type="NCBI Taxonomy" id="935223"/>
    <lineage>
        <taxon>Bacteria</taxon>
        <taxon>Pseudomonadati</taxon>
        <taxon>Bacteroidota</taxon>
        <taxon>Flavobacteriia</taxon>
        <taxon>Flavobacteriales</taxon>
        <taxon>Flavobacteriaceae</taxon>
        <taxon>Flavobacterium</taxon>
    </lineage>
</organism>
<dbReference type="InterPro" id="IPR036291">
    <property type="entry name" value="NAD(P)-bd_dom_sf"/>
</dbReference>
<dbReference type="SUPFAM" id="SSF51735">
    <property type="entry name" value="NAD(P)-binding Rossmann-fold domains"/>
    <property type="match status" value="1"/>
</dbReference>
<dbReference type="CDD" id="cd07007">
    <property type="entry name" value="cupin_CapF-like_C"/>
    <property type="match status" value="1"/>
</dbReference>
<feature type="domain" description="NAD-dependent epimerase/dehydratase" evidence="1">
    <location>
        <begin position="6"/>
        <end position="185"/>
    </location>
</feature>
<dbReference type="Pfam" id="PF01370">
    <property type="entry name" value="Epimerase"/>
    <property type="match status" value="1"/>
</dbReference>
<feature type="domain" description="Capsular polysaccharide assembling protein CapF C-terminal" evidence="2">
    <location>
        <begin position="258"/>
        <end position="368"/>
    </location>
</feature>